<keyword evidence="4 16" id="KW-0812">Transmembrane</keyword>
<dbReference type="InterPro" id="IPR001828">
    <property type="entry name" value="ANF_lig-bd_rcpt"/>
</dbReference>
<dbReference type="InterPro" id="IPR001320">
    <property type="entry name" value="Iontro_rcpt_C"/>
</dbReference>
<evidence type="ECO:0000256" key="10">
    <source>
        <dbReference type="ARBA" id="ARBA00023180"/>
    </source>
</evidence>
<evidence type="ECO:0000313" key="20">
    <source>
        <dbReference type="Proteomes" id="UP000827092"/>
    </source>
</evidence>
<dbReference type="SMART" id="SM00079">
    <property type="entry name" value="PBPe"/>
    <property type="match status" value="1"/>
</dbReference>
<evidence type="ECO:0000313" key="19">
    <source>
        <dbReference type="EMBL" id="KAG8201331.1"/>
    </source>
</evidence>
<dbReference type="GO" id="GO:0045211">
    <property type="term" value="C:postsynaptic membrane"/>
    <property type="evidence" value="ECO:0007669"/>
    <property type="project" value="UniProtKB-SubCell"/>
</dbReference>
<dbReference type="Pfam" id="PF00060">
    <property type="entry name" value="Lig_chan"/>
    <property type="match status" value="1"/>
</dbReference>
<feature type="domain" description="Ionotropic glutamate receptor L-glutamate and glycine-binding" evidence="18">
    <location>
        <begin position="436"/>
        <end position="494"/>
    </location>
</feature>
<dbReference type="FunFam" id="3.40.190.10:FF:000024">
    <property type="entry name" value="Glutamate receptor, ionotropic, delta 1"/>
    <property type="match status" value="1"/>
</dbReference>
<evidence type="ECO:0000256" key="12">
    <source>
        <dbReference type="ARBA" id="ARBA00023286"/>
    </source>
</evidence>
<keyword evidence="10" id="KW-0325">Glycoprotein</keyword>
<name>A0AAV6W0G5_9ARAC</name>
<evidence type="ECO:0000256" key="16">
    <source>
        <dbReference type="SAM" id="Phobius"/>
    </source>
</evidence>
<feature type="compositionally biased region" description="Pro residues" evidence="15">
    <location>
        <begin position="861"/>
        <end position="875"/>
    </location>
</feature>
<keyword evidence="3" id="KW-0813">Transport</keyword>
<organism evidence="19 20">
    <name type="scientific">Oedothorax gibbosus</name>
    <dbReference type="NCBI Taxonomy" id="931172"/>
    <lineage>
        <taxon>Eukaryota</taxon>
        <taxon>Metazoa</taxon>
        <taxon>Ecdysozoa</taxon>
        <taxon>Arthropoda</taxon>
        <taxon>Chelicerata</taxon>
        <taxon>Arachnida</taxon>
        <taxon>Araneae</taxon>
        <taxon>Araneomorphae</taxon>
        <taxon>Entelegynae</taxon>
        <taxon>Araneoidea</taxon>
        <taxon>Linyphiidae</taxon>
        <taxon>Erigoninae</taxon>
        <taxon>Oedothorax</taxon>
    </lineage>
</organism>
<feature type="transmembrane region" description="Helical" evidence="16">
    <location>
        <begin position="815"/>
        <end position="836"/>
    </location>
</feature>
<dbReference type="InterPro" id="IPR019594">
    <property type="entry name" value="Glu/Gly-bd"/>
</dbReference>
<dbReference type="GO" id="GO:0015276">
    <property type="term" value="F:ligand-gated monoatomic ion channel activity"/>
    <property type="evidence" value="ECO:0007669"/>
    <property type="project" value="InterPro"/>
</dbReference>
<evidence type="ECO:0000259" key="18">
    <source>
        <dbReference type="SMART" id="SM00918"/>
    </source>
</evidence>
<dbReference type="AlphaFoldDB" id="A0AAV6W0G5"/>
<evidence type="ECO:0000256" key="8">
    <source>
        <dbReference type="ARBA" id="ARBA00023136"/>
    </source>
</evidence>
<keyword evidence="12" id="KW-1071">Ligand-gated ion channel</keyword>
<reference evidence="19 20" key="1">
    <citation type="journal article" date="2022" name="Nat. Ecol. Evol.">
        <title>A masculinizing supergene underlies an exaggerated male reproductive morph in a spider.</title>
        <authorList>
            <person name="Hendrickx F."/>
            <person name="De Corte Z."/>
            <person name="Sonet G."/>
            <person name="Van Belleghem S.M."/>
            <person name="Kostlbacher S."/>
            <person name="Vangestel C."/>
        </authorList>
    </citation>
    <scope>NUCLEOTIDE SEQUENCE [LARGE SCALE GENOMIC DNA]</scope>
    <source>
        <strain evidence="19">W744_W776</strain>
    </source>
</reference>
<dbReference type="Proteomes" id="UP000827092">
    <property type="component" value="Unassembled WGS sequence"/>
</dbReference>
<protein>
    <recommendedName>
        <fullName evidence="21">Glutamate receptor ionotropic, kainate 2</fullName>
    </recommendedName>
</protein>
<evidence type="ECO:0008006" key="21">
    <source>
        <dbReference type="Google" id="ProtNLM"/>
    </source>
</evidence>
<feature type="domain" description="Ionotropic glutamate receptor C-terminal" evidence="17">
    <location>
        <begin position="426"/>
        <end position="793"/>
    </location>
</feature>
<dbReference type="Gene3D" id="3.40.190.10">
    <property type="entry name" value="Periplasmic binding protein-like II"/>
    <property type="match status" value="2"/>
</dbReference>
<dbReference type="SMART" id="SM00918">
    <property type="entry name" value="Lig_chan-Glu_bd"/>
    <property type="match status" value="1"/>
</dbReference>
<gene>
    <name evidence="19" type="ORF">JTE90_016808</name>
</gene>
<evidence type="ECO:0000256" key="3">
    <source>
        <dbReference type="ARBA" id="ARBA00022448"/>
    </source>
</evidence>
<evidence type="ECO:0000259" key="17">
    <source>
        <dbReference type="SMART" id="SM00079"/>
    </source>
</evidence>
<keyword evidence="9" id="KW-0675">Receptor</keyword>
<feature type="transmembrane region" description="Helical" evidence="16">
    <location>
        <begin position="544"/>
        <end position="564"/>
    </location>
</feature>
<keyword evidence="20" id="KW-1185">Reference proteome</keyword>
<dbReference type="SUPFAM" id="SSF53822">
    <property type="entry name" value="Periplasmic binding protein-like I"/>
    <property type="match status" value="1"/>
</dbReference>
<keyword evidence="6" id="KW-0770">Synapse</keyword>
<evidence type="ECO:0000256" key="7">
    <source>
        <dbReference type="ARBA" id="ARBA00023065"/>
    </source>
</evidence>
<dbReference type="InterPro" id="IPR028082">
    <property type="entry name" value="Peripla_BP_I"/>
</dbReference>
<feature type="transmembrane region" description="Helical" evidence="16">
    <location>
        <begin position="614"/>
        <end position="632"/>
    </location>
</feature>
<evidence type="ECO:0000256" key="9">
    <source>
        <dbReference type="ARBA" id="ARBA00023170"/>
    </source>
</evidence>
<dbReference type="SUPFAM" id="SSF53850">
    <property type="entry name" value="Periplasmic binding protein-like II"/>
    <property type="match status" value="1"/>
</dbReference>
<accession>A0AAV6W0G5</accession>
<keyword evidence="8 16" id="KW-0472">Membrane</keyword>
<evidence type="ECO:0000256" key="2">
    <source>
        <dbReference type="ARBA" id="ARBA00008685"/>
    </source>
</evidence>
<comment type="subcellular location">
    <subcellularLocation>
        <location evidence="1">Membrane</location>
        <topology evidence="1">Multi-pass membrane protein</topology>
    </subcellularLocation>
    <subcellularLocation>
        <location evidence="14">Postsynaptic cell membrane</location>
    </subcellularLocation>
</comment>
<evidence type="ECO:0000256" key="1">
    <source>
        <dbReference type="ARBA" id="ARBA00004141"/>
    </source>
</evidence>
<evidence type="ECO:0000256" key="13">
    <source>
        <dbReference type="ARBA" id="ARBA00023303"/>
    </source>
</evidence>
<evidence type="ECO:0000256" key="11">
    <source>
        <dbReference type="ARBA" id="ARBA00023257"/>
    </source>
</evidence>
<dbReference type="Pfam" id="PF01094">
    <property type="entry name" value="ANF_receptor"/>
    <property type="match status" value="1"/>
</dbReference>
<evidence type="ECO:0000256" key="15">
    <source>
        <dbReference type="SAM" id="MobiDB-lite"/>
    </source>
</evidence>
<keyword evidence="5 16" id="KW-1133">Transmembrane helix</keyword>
<dbReference type="EMBL" id="JAFNEN010000006">
    <property type="protein sequence ID" value="KAG8201331.1"/>
    <property type="molecule type" value="Genomic_DNA"/>
</dbReference>
<keyword evidence="13" id="KW-0407">Ion channel</keyword>
<feature type="compositionally biased region" description="Basic and acidic residues" evidence="15">
    <location>
        <begin position="880"/>
        <end position="905"/>
    </location>
</feature>
<feature type="region of interest" description="Disordered" evidence="15">
    <location>
        <begin position="850"/>
        <end position="905"/>
    </location>
</feature>
<comment type="caution">
    <text evidence="19">The sequence shown here is derived from an EMBL/GenBank/DDBJ whole genome shotgun (WGS) entry which is preliminary data.</text>
</comment>
<dbReference type="InterPro" id="IPR015683">
    <property type="entry name" value="Ionotropic_Glu_rcpt"/>
</dbReference>
<comment type="similarity">
    <text evidence="2">Belongs to the glutamate-gated ion channel (TC 1.A.10.1) family.</text>
</comment>
<dbReference type="Gene3D" id="3.40.50.2300">
    <property type="match status" value="2"/>
</dbReference>
<evidence type="ECO:0000256" key="4">
    <source>
        <dbReference type="ARBA" id="ARBA00022692"/>
    </source>
</evidence>
<evidence type="ECO:0000256" key="5">
    <source>
        <dbReference type="ARBA" id="ARBA00022989"/>
    </source>
</evidence>
<dbReference type="Gene3D" id="1.10.287.70">
    <property type="match status" value="1"/>
</dbReference>
<proteinExistence type="inferred from homology"/>
<sequence>MRYYFILFAFIGITAGYRDTFQIGVILQKDDEVSEKIIDNVLWKFLSQSQQQISYQTAKEKISIEDPFHYHAAMCKLLKKGVGVFVTSLTPSNLPVLGGYANDYHISLLSPSLMEAPEDPKAEDLRPKSMVPMEPSTTRAMLDVIRDFRWQELVYIYDHDYVPEKLQKMFRVGYSALHLKLVGFAKVKTADEAINFLRKIDQPGQNRQVILDTDLELASSILRLHVHHTGIMKKNFHFIISRPVLETFWMTNEFGAIRITGFLALTPNLNRFSNAKGEWMKLIGHQSLNRKEKLNIHHYYTHDAAQFLSYAIRGVRPRNPSRSPMPTFPSENTRISDCVPRFVDDRISQVLRQVRVEEGLTGRIEFSDFQQSRVNVNLTVVESAPYSYREVGSWSDFRGSGGFRRSVPLQNDEPGALPQTSSRNSIFRITTKISPPFVMLDENGTFEGYCIDIMEQICNQLQVRCELQLVKDGLYGNFEPQRGRWSGMIGEILDGTADIALGDLIVTSRRQRVVEFTDPFDIVSASVLMPSPEPERSILRAFSAGAWVCVILAAFVCAGAFHALSKVAGAPDSVLSLSGIWGRMSNITLTAWWTVGAATMQGSGVYPRSISSRLLAVSWWWSTTLFICFYIASFTAQLQMQKDGSQLAQLKTLSMETVLRESLASGWPKIGILKPGITARYIENSNLPLYKQLQEYFKDNPDQVLWHSISEGIERVRSGGHVFLTDSLQADYALRRAPCGRMLSAHDDFGFAAYAIGLAPQLDKDIVKNISDAIVQMHDDGVLGQLYQKWWVEASQCKEDIVEESSLGTLNAVSGAVYLFLVFLAVTLVIFVIQFSRRIKDKESRRQQLTFDDMNLDNRLPTPPPEMLSQPPPVLNAPEIDNRDRNDTTGSETFKDFFERMRSSP</sequence>
<keyword evidence="11" id="KW-0628">Postsynaptic cell membrane</keyword>
<dbReference type="Pfam" id="PF10613">
    <property type="entry name" value="Lig_chan-Glu_bd"/>
    <property type="match status" value="1"/>
</dbReference>
<keyword evidence="7" id="KW-0406">Ion transport</keyword>
<evidence type="ECO:0000256" key="14">
    <source>
        <dbReference type="ARBA" id="ARBA00034100"/>
    </source>
</evidence>
<evidence type="ECO:0000256" key="6">
    <source>
        <dbReference type="ARBA" id="ARBA00023018"/>
    </source>
</evidence>
<dbReference type="PANTHER" id="PTHR18966">
    <property type="entry name" value="IONOTROPIC GLUTAMATE RECEPTOR"/>
    <property type="match status" value="1"/>
</dbReference>